<organism evidence="1 2">
    <name type="scientific">Apostasia shenzhenica</name>
    <dbReference type="NCBI Taxonomy" id="1088818"/>
    <lineage>
        <taxon>Eukaryota</taxon>
        <taxon>Viridiplantae</taxon>
        <taxon>Streptophyta</taxon>
        <taxon>Embryophyta</taxon>
        <taxon>Tracheophyta</taxon>
        <taxon>Spermatophyta</taxon>
        <taxon>Magnoliopsida</taxon>
        <taxon>Liliopsida</taxon>
        <taxon>Asparagales</taxon>
        <taxon>Orchidaceae</taxon>
        <taxon>Apostasioideae</taxon>
        <taxon>Apostasia</taxon>
    </lineage>
</organism>
<gene>
    <name evidence="1" type="ORF">AXF42_Ash008877</name>
</gene>
<keyword evidence="2" id="KW-1185">Reference proteome</keyword>
<sequence>MFLKWSPDAIVSGCLHDVSLSSIKFSKLHYDLPPVIEKGNKAAASSPDFVPVSVPRATSYGACSCLFTSSLVSKNKQIPCAILDHPRRPNSESLTMADESSALSWHFPCYGSRVS</sequence>
<accession>A0A2I0ASR8</accession>
<dbReference type="Proteomes" id="UP000236161">
    <property type="component" value="Unassembled WGS sequence"/>
</dbReference>
<name>A0A2I0ASR8_9ASPA</name>
<dbReference type="EMBL" id="KZ451951">
    <property type="protein sequence ID" value="PKA58590.1"/>
    <property type="molecule type" value="Genomic_DNA"/>
</dbReference>
<evidence type="ECO:0000313" key="2">
    <source>
        <dbReference type="Proteomes" id="UP000236161"/>
    </source>
</evidence>
<reference evidence="1 2" key="1">
    <citation type="journal article" date="2017" name="Nature">
        <title>The Apostasia genome and the evolution of orchids.</title>
        <authorList>
            <person name="Zhang G.Q."/>
            <person name="Liu K.W."/>
            <person name="Li Z."/>
            <person name="Lohaus R."/>
            <person name="Hsiao Y.Y."/>
            <person name="Niu S.C."/>
            <person name="Wang J.Y."/>
            <person name="Lin Y.C."/>
            <person name="Xu Q."/>
            <person name="Chen L.J."/>
            <person name="Yoshida K."/>
            <person name="Fujiwara S."/>
            <person name="Wang Z.W."/>
            <person name="Zhang Y.Q."/>
            <person name="Mitsuda N."/>
            <person name="Wang M."/>
            <person name="Liu G.H."/>
            <person name="Pecoraro L."/>
            <person name="Huang H.X."/>
            <person name="Xiao X.J."/>
            <person name="Lin M."/>
            <person name="Wu X.Y."/>
            <person name="Wu W.L."/>
            <person name="Chen Y.Y."/>
            <person name="Chang S.B."/>
            <person name="Sakamoto S."/>
            <person name="Ohme-Takagi M."/>
            <person name="Yagi M."/>
            <person name="Zeng S.J."/>
            <person name="Shen C.Y."/>
            <person name="Yeh C.M."/>
            <person name="Luo Y.B."/>
            <person name="Tsai W.C."/>
            <person name="Van de Peer Y."/>
            <person name="Liu Z.J."/>
        </authorList>
    </citation>
    <scope>NUCLEOTIDE SEQUENCE [LARGE SCALE GENOMIC DNA]</scope>
    <source>
        <strain evidence="2">cv. Shenzhen</strain>
        <tissue evidence="1">Stem</tissue>
    </source>
</reference>
<proteinExistence type="predicted"/>
<protein>
    <submittedName>
        <fullName evidence="1">Uncharacterized protein</fullName>
    </submittedName>
</protein>
<evidence type="ECO:0000313" key="1">
    <source>
        <dbReference type="EMBL" id="PKA58590.1"/>
    </source>
</evidence>
<dbReference type="AlphaFoldDB" id="A0A2I0ASR8"/>